<accession>A0ABQ5LQ79</accession>
<dbReference type="InterPro" id="IPR029068">
    <property type="entry name" value="Glyas_Bleomycin-R_OHBP_Dase"/>
</dbReference>
<dbReference type="CDD" id="cd06587">
    <property type="entry name" value="VOC"/>
    <property type="match status" value="1"/>
</dbReference>
<dbReference type="Gene3D" id="3.10.180.10">
    <property type="entry name" value="2,3-Dihydroxybiphenyl 1,2-Dioxygenase, domain 1"/>
    <property type="match status" value="1"/>
</dbReference>
<keyword evidence="1" id="KW-0479">Metal-binding</keyword>
<dbReference type="InterPro" id="IPR004360">
    <property type="entry name" value="Glyas_Fos-R_dOase_dom"/>
</dbReference>
<keyword evidence="4" id="KW-1185">Reference proteome</keyword>
<dbReference type="RefSeq" id="WP_281840748.1">
    <property type="nucleotide sequence ID" value="NZ_BROH01000001.1"/>
</dbReference>
<organism evidence="3 4">
    <name type="scientific">Sinisalibacter aestuarii</name>
    <dbReference type="NCBI Taxonomy" id="2949426"/>
    <lineage>
        <taxon>Bacteria</taxon>
        <taxon>Pseudomonadati</taxon>
        <taxon>Pseudomonadota</taxon>
        <taxon>Alphaproteobacteria</taxon>
        <taxon>Rhodobacterales</taxon>
        <taxon>Roseobacteraceae</taxon>
        <taxon>Sinisalibacter</taxon>
    </lineage>
</organism>
<dbReference type="InterPro" id="IPR051785">
    <property type="entry name" value="MMCE/EMCE_epimerase"/>
</dbReference>
<comment type="caution">
    <text evidence="3">The sequence shown here is derived from an EMBL/GenBank/DDBJ whole genome shotgun (WGS) entry which is preliminary data.</text>
</comment>
<feature type="domain" description="VOC" evidence="2">
    <location>
        <begin position="3"/>
        <end position="124"/>
    </location>
</feature>
<evidence type="ECO:0000259" key="2">
    <source>
        <dbReference type="PROSITE" id="PS51819"/>
    </source>
</evidence>
<reference evidence="3" key="1">
    <citation type="journal article" date="2023" name="Int. J. Syst. Evol. Microbiol.">
        <title>Sinisalibacter aestuarii sp. nov., isolated from estuarine sediment of the Arakawa River.</title>
        <authorList>
            <person name="Arafat S.T."/>
            <person name="Hirano S."/>
            <person name="Sato A."/>
            <person name="Takeuchi K."/>
            <person name="Yasuda T."/>
            <person name="Terahara T."/>
            <person name="Hamada M."/>
            <person name="Kobayashi T."/>
        </authorList>
    </citation>
    <scope>NUCLEOTIDE SEQUENCE</scope>
    <source>
        <strain evidence="3">B-399</strain>
    </source>
</reference>
<proteinExistence type="predicted"/>
<protein>
    <recommendedName>
        <fullName evidence="2">VOC domain-containing protein</fullName>
    </recommendedName>
</protein>
<sequence length="125" mass="13590">MGALEHVNVTVSDPSATAAWLAEAFGWRTRWQGPAIHGGETAHVGGDDFYVALYAPKVQSEPAVDSYGIRGGLNHIGVVVDDIAATEARVKALGFRPFNHADYEPGRRFYFHDGDGVEWEVVSYA</sequence>
<dbReference type="Proteomes" id="UP001144205">
    <property type="component" value="Unassembled WGS sequence"/>
</dbReference>
<dbReference type="PROSITE" id="PS51819">
    <property type="entry name" value="VOC"/>
    <property type="match status" value="1"/>
</dbReference>
<gene>
    <name evidence="3" type="ORF">STA1M1_06620</name>
</gene>
<dbReference type="EMBL" id="BROH01000001">
    <property type="protein sequence ID" value="GKY86793.1"/>
    <property type="molecule type" value="Genomic_DNA"/>
</dbReference>
<dbReference type="InterPro" id="IPR037523">
    <property type="entry name" value="VOC_core"/>
</dbReference>
<evidence type="ECO:0000256" key="1">
    <source>
        <dbReference type="ARBA" id="ARBA00022723"/>
    </source>
</evidence>
<evidence type="ECO:0000313" key="3">
    <source>
        <dbReference type="EMBL" id="GKY86793.1"/>
    </source>
</evidence>
<dbReference type="Pfam" id="PF00903">
    <property type="entry name" value="Glyoxalase"/>
    <property type="match status" value="1"/>
</dbReference>
<dbReference type="SUPFAM" id="SSF54593">
    <property type="entry name" value="Glyoxalase/Bleomycin resistance protein/Dihydroxybiphenyl dioxygenase"/>
    <property type="match status" value="1"/>
</dbReference>
<evidence type="ECO:0000313" key="4">
    <source>
        <dbReference type="Proteomes" id="UP001144205"/>
    </source>
</evidence>
<dbReference type="PANTHER" id="PTHR43048:SF3">
    <property type="entry name" value="METHYLMALONYL-COA EPIMERASE, MITOCHONDRIAL"/>
    <property type="match status" value="1"/>
</dbReference>
<dbReference type="PANTHER" id="PTHR43048">
    <property type="entry name" value="METHYLMALONYL-COA EPIMERASE"/>
    <property type="match status" value="1"/>
</dbReference>
<name>A0ABQ5LQ79_9RHOB</name>